<dbReference type="GO" id="GO:0000811">
    <property type="term" value="C:GINS complex"/>
    <property type="evidence" value="ECO:0007669"/>
    <property type="project" value="UniProtKB-UniRule"/>
</dbReference>
<dbReference type="CDD" id="cd21692">
    <property type="entry name" value="GINS_B_Sld5"/>
    <property type="match status" value="1"/>
</dbReference>
<comment type="function">
    <text evidence="6">The GINS complex plays an essential role in the initiation of DNA replication.</text>
</comment>
<evidence type="ECO:0000256" key="4">
    <source>
        <dbReference type="ARBA" id="ARBA00022705"/>
    </source>
</evidence>
<dbReference type="InterPro" id="IPR031633">
    <property type="entry name" value="SLD5_C"/>
</dbReference>
<comment type="similarity">
    <text evidence="2 6">Belongs to the GINS4/SLD5 family.</text>
</comment>
<dbReference type="PANTHER" id="PTHR21206">
    <property type="entry name" value="SLD5 PROTEIN"/>
    <property type="match status" value="1"/>
</dbReference>
<evidence type="ECO:0000313" key="10">
    <source>
        <dbReference type="Proteomes" id="UP000000702"/>
    </source>
</evidence>
<dbReference type="GO" id="GO:0000727">
    <property type="term" value="P:double-strand break repair via break-induced replication"/>
    <property type="evidence" value="ECO:0007669"/>
    <property type="project" value="TreeGrafter"/>
</dbReference>
<dbReference type="Gene3D" id="3.40.5.60">
    <property type="match status" value="1"/>
</dbReference>
<proteinExistence type="inferred from homology"/>
<dbReference type="Pfam" id="PF16922">
    <property type="entry name" value="SLD5_C"/>
    <property type="match status" value="1"/>
</dbReference>
<evidence type="ECO:0000313" key="9">
    <source>
        <dbReference type="EMBL" id="CCD13516.1"/>
    </source>
</evidence>
<evidence type="ECO:0000256" key="6">
    <source>
        <dbReference type="PIRNR" id="PIRNR007764"/>
    </source>
</evidence>
<dbReference type="Pfam" id="PF05916">
    <property type="entry name" value="Sld5"/>
    <property type="match status" value="1"/>
</dbReference>
<dbReference type="Gene3D" id="1.20.58.1030">
    <property type="match status" value="1"/>
</dbReference>
<dbReference type="OMA" id="QFFLCEL"/>
<evidence type="ECO:0000256" key="5">
    <source>
        <dbReference type="ARBA" id="ARBA00023242"/>
    </source>
</evidence>
<dbReference type="PANTHER" id="PTHR21206:SF0">
    <property type="entry name" value="DNA REPLICATION COMPLEX GINS PROTEIN SLD5"/>
    <property type="match status" value="1"/>
</dbReference>
<keyword evidence="5 6" id="KW-0539">Nucleus</keyword>
<dbReference type="Proteomes" id="UP000000702">
    <property type="component" value="Unassembled WGS sequence"/>
</dbReference>
<dbReference type="CDD" id="cd11711">
    <property type="entry name" value="GINS_A_Sld5"/>
    <property type="match status" value="1"/>
</dbReference>
<dbReference type="EMBL" id="CAEQ01001170">
    <property type="protein sequence ID" value="CCD13516.1"/>
    <property type="molecule type" value="Genomic_DNA"/>
</dbReference>
<dbReference type="InterPro" id="IPR038749">
    <property type="entry name" value="Sld5_GINS_A"/>
</dbReference>
<sequence length="268" mass="29501">MFFEEHLDEALSREGSPVIGSGHAANSVNISVGGVVDNAFLLASRHATGDLLKSLIQATENERCAPDILPYPEAVIDGVIAQMALQNEQIRLLSAEEKQKAATSSTGISLLPFKPSDIMALEVQRAQFFLVELLRCRLRKIESLALTIHYESQSGANAPTHLRDHLSHNEVIVADRLAELITRCVRQAGLQSVPPELQQLVPNPPYAEGVEVLPLPDVDRYVFCVVLDDLGVVRLGEDAEQTVHAGEVFIVPYHTFRPYILEGRVRLV</sequence>
<feature type="domain" description="GINS subunit" evidence="7">
    <location>
        <begin position="94"/>
        <end position="187"/>
    </location>
</feature>
<reference evidence="10" key="1">
    <citation type="submission" date="2011-07" db="EMBL/GenBank/DDBJ databases">
        <title>Divergent evolution of antigenic variation in African trypanosomes.</title>
        <authorList>
            <person name="Jackson A.P."/>
            <person name="Berry A."/>
            <person name="Allison H.C."/>
            <person name="Burton P."/>
            <person name="Anderson J."/>
            <person name="Aslett M."/>
            <person name="Brown R."/>
            <person name="Corton N."/>
            <person name="Harris D."/>
            <person name="Hauser H."/>
            <person name="Gamble J."/>
            <person name="Gilderthorp R."/>
            <person name="McQuillan J."/>
            <person name="Quail M.A."/>
            <person name="Sanders M."/>
            <person name="Van Tonder A."/>
            <person name="Ginger M.L."/>
            <person name="Donelson J.E."/>
            <person name="Field M.C."/>
            <person name="Barry J.D."/>
            <person name="Berriman M."/>
            <person name="Hertz-Fowler C."/>
        </authorList>
    </citation>
    <scope>NUCLEOTIDE SEQUENCE [LARGE SCALE GENOMIC DNA]</scope>
    <source>
        <strain evidence="10">IL3000</strain>
    </source>
</reference>
<accession>F9W8I4</accession>
<gene>
    <name evidence="9" type="ORF">TCIL3000_0_42620</name>
</gene>
<dbReference type="PIRSF" id="PIRSF007764">
    <property type="entry name" value="Sld5"/>
    <property type="match status" value="1"/>
</dbReference>
<evidence type="ECO:0000259" key="7">
    <source>
        <dbReference type="Pfam" id="PF05916"/>
    </source>
</evidence>
<dbReference type="SUPFAM" id="SSF160059">
    <property type="entry name" value="PriA/YqbF domain"/>
    <property type="match status" value="1"/>
</dbReference>
<dbReference type="GO" id="GO:0006261">
    <property type="term" value="P:DNA-templated DNA replication"/>
    <property type="evidence" value="ECO:0007669"/>
    <property type="project" value="InterPro"/>
</dbReference>
<dbReference type="VEuPathDB" id="TriTrypDB:TcIL3000_0_42620"/>
<protein>
    <recommendedName>
        <fullName evidence="3 6">DNA replication complex GINS protein SLD5</fullName>
    </recommendedName>
</protein>
<reference evidence="9 10" key="2">
    <citation type="journal article" date="2012" name="Proc. Natl. Acad. Sci. U.S.A.">
        <title>Antigenic diversity is generated by distinct evolutionary mechanisms in African trypanosome species.</title>
        <authorList>
            <person name="Jackson A.P."/>
            <person name="Berry A."/>
            <person name="Aslett M."/>
            <person name="Allison H.C."/>
            <person name="Burton P."/>
            <person name="Vavrova-Anderson J."/>
            <person name="Brown R."/>
            <person name="Browne H."/>
            <person name="Corton N."/>
            <person name="Hauser H."/>
            <person name="Gamble J."/>
            <person name="Gilderthorp R."/>
            <person name="Marcello L."/>
            <person name="McQuillan J."/>
            <person name="Otto T.D."/>
            <person name="Quail M.A."/>
            <person name="Sanders M.J."/>
            <person name="van Tonder A."/>
            <person name="Ginger M.L."/>
            <person name="Field M.C."/>
            <person name="Barry J.D."/>
            <person name="Hertz-Fowler C."/>
            <person name="Berriman M."/>
        </authorList>
    </citation>
    <scope>NUCLEOTIDE SEQUENCE [LARGE SCALE GENOMIC DNA]</scope>
    <source>
        <strain evidence="9 10">IL3000</strain>
    </source>
</reference>
<evidence type="ECO:0000259" key="8">
    <source>
        <dbReference type="Pfam" id="PF16922"/>
    </source>
</evidence>
<dbReference type="InterPro" id="IPR021151">
    <property type="entry name" value="GINS_A"/>
</dbReference>
<comment type="subcellular location">
    <subcellularLocation>
        <location evidence="1 6">Nucleus</location>
    </subcellularLocation>
</comment>
<evidence type="ECO:0000256" key="2">
    <source>
        <dbReference type="ARBA" id="ARBA00008187"/>
    </source>
</evidence>
<feature type="domain" description="DNA replication complex GINS protein SLD5 C-terminal" evidence="8">
    <location>
        <begin position="216"/>
        <end position="268"/>
    </location>
</feature>
<dbReference type="InterPro" id="IPR036224">
    <property type="entry name" value="GINS_bundle-like_dom_sf"/>
</dbReference>
<evidence type="ECO:0000256" key="3">
    <source>
        <dbReference type="ARBA" id="ARBA00014804"/>
    </source>
</evidence>
<dbReference type="SUPFAM" id="SSF158573">
    <property type="entry name" value="GINS helical bundle-like"/>
    <property type="match status" value="1"/>
</dbReference>
<dbReference type="InterPro" id="IPR008591">
    <property type="entry name" value="GINS_Sld5"/>
</dbReference>
<comment type="caution">
    <text evidence="9">The sequence shown here is derived from an EMBL/GenBank/DDBJ whole genome shotgun (WGS) entry which is preliminary data.</text>
</comment>
<name>F9W8I4_TRYCI</name>
<evidence type="ECO:0000256" key="1">
    <source>
        <dbReference type="ARBA" id="ARBA00004123"/>
    </source>
</evidence>
<dbReference type="AlphaFoldDB" id="F9W8I4"/>
<organism evidence="9 10">
    <name type="scientific">Trypanosoma congolense (strain IL3000)</name>
    <dbReference type="NCBI Taxonomy" id="1068625"/>
    <lineage>
        <taxon>Eukaryota</taxon>
        <taxon>Discoba</taxon>
        <taxon>Euglenozoa</taxon>
        <taxon>Kinetoplastea</taxon>
        <taxon>Metakinetoplastina</taxon>
        <taxon>Trypanosomatida</taxon>
        <taxon>Trypanosomatidae</taxon>
        <taxon>Trypanosoma</taxon>
        <taxon>Nannomonas</taxon>
    </lineage>
</organism>
<keyword evidence="10" id="KW-1185">Reference proteome</keyword>
<keyword evidence="4 6" id="KW-0235">DNA replication</keyword>